<dbReference type="InterPro" id="IPR013149">
    <property type="entry name" value="ADH-like_C"/>
</dbReference>
<dbReference type="GO" id="GO:0008270">
    <property type="term" value="F:zinc ion binding"/>
    <property type="evidence" value="ECO:0007669"/>
    <property type="project" value="InterPro"/>
</dbReference>
<dbReference type="PANTHER" id="PTHR42813">
    <property type="entry name" value="ZINC-TYPE ALCOHOL DEHYDROGENASE-LIKE"/>
    <property type="match status" value="1"/>
</dbReference>
<dbReference type="Gene3D" id="3.40.50.720">
    <property type="entry name" value="NAD(P)-binding Rossmann-like Domain"/>
    <property type="match status" value="1"/>
</dbReference>
<feature type="domain" description="Alcohol dehydrogenase-like C-terminal" evidence="6">
    <location>
        <begin position="181"/>
        <end position="294"/>
    </location>
</feature>
<dbReference type="Pfam" id="PF00107">
    <property type="entry name" value="ADH_zinc_N"/>
    <property type="match status" value="1"/>
</dbReference>
<keyword evidence="4" id="KW-0560">Oxidoreductase</keyword>
<evidence type="ECO:0000259" key="7">
    <source>
        <dbReference type="Pfam" id="PF08240"/>
    </source>
</evidence>
<dbReference type="InterPro" id="IPR036291">
    <property type="entry name" value="NAD(P)-bd_dom_sf"/>
</dbReference>
<protein>
    <submittedName>
        <fullName evidence="8">Threonine dehydrogenase-like Zn-dependent dehydrogenase</fullName>
    </submittedName>
</protein>
<evidence type="ECO:0000256" key="2">
    <source>
        <dbReference type="ARBA" id="ARBA00022723"/>
    </source>
</evidence>
<keyword evidence="3 5" id="KW-0862">Zinc</keyword>
<evidence type="ECO:0000313" key="9">
    <source>
        <dbReference type="Proteomes" id="UP000295680"/>
    </source>
</evidence>
<keyword evidence="2 5" id="KW-0479">Metal-binding</keyword>
<comment type="similarity">
    <text evidence="5">Belongs to the zinc-containing alcohol dehydrogenase family.</text>
</comment>
<dbReference type="AlphaFoldDB" id="A0A4R2JSK3"/>
<comment type="cofactor">
    <cofactor evidence="1 5">
        <name>Zn(2+)</name>
        <dbReference type="ChEBI" id="CHEBI:29105"/>
    </cofactor>
</comment>
<evidence type="ECO:0000256" key="3">
    <source>
        <dbReference type="ARBA" id="ARBA00022833"/>
    </source>
</evidence>
<dbReference type="Gene3D" id="3.90.180.10">
    <property type="entry name" value="Medium-chain alcohol dehydrogenases, catalytic domain"/>
    <property type="match status" value="1"/>
</dbReference>
<evidence type="ECO:0000259" key="6">
    <source>
        <dbReference type="Pfam" id="PF00107"/>
    </source>
</evidence>
<dbReference type="Pfam" id="PF08240">
    <property type="entry name" value="ADH_N"/>
    <property type="match status" value="1"/>
</dbReference>
<dbReference type="OrthoDB" id="241504at2"/>
<gene>
    <name evidence="8" type="ORF">EV192_10239</name>
</gene>
<accession>A0A4R2JSK3</accession>
<proteinExistence type="inferred from homology"/>
<evidence type="ECO:0000256" key="4">
    <source>
        <dbReference type="ARBA" id="ARBA00023002"/>
    </source>
</evidence>
<name>A0A4R2JSK3_9PSEU</name>
<dbReference type="InterPro" id="IPR013154">
    <property type="entry name" value="ADH-like_N"/>
</dbReference>
<dbReference type="Proteomes" id="UP000295680">
    <property type="component" value="Unassembled WGS sequence"/>
</dbReference>
<feature type="domain" description="Alcohol dehydrogenase-like N-terminal" evidence="7">
    <location>
        <begin position="26"/>
        <end position="137"/>
    </location>
</feature>
<comment type="caution">
    <text evidence="8">The sequence shown here is derived from an EMBL/GenBank/DDBJ whole genome shotgun (WGS) entry which is preliminary data.</text>
</comment>
<evidence type="ECO:0000313" key="8">
    <source>
        <dbReference type="EMBL" id="TCO61902.1"/>
    </source>
</evidence>
<organism evidence="8 9">
    <name type="scientific">Actinocrispum wychmicini</name>
    <dbReference type="NCBI Taxonomy" id="1213861"/>
    <lineage>
        <taxon>Bacteria</taxon>
        <taxon>Bacillati</taxon>
        <taxon>Actinomycetota</taxon>
        <taxon>Actinomycetes</taxon>
        <taxon>Pseudonocardiales</taxon>
        <taxon>Pseudonocardiaceae</taxon>
        <taxon>Actinocrispum</taxon>
    </lineage>
</organism>
<dbReference type="PANTHER" id="PTHR42813:SF2">
    <property type="entry name" value="DEHYDROGENASE, ZINC-CONTAINING, PUTATIVE (AFU_ORTHOLOGUE AFUA_2G02810)-RELATED"/>
    <property type="match status" value="1"/>
</dbReference>
<evidence type="ECO:0000256" key="1">
    <source>
        <dbReference type="ARBA" id="ARBA00001947"/>
    </source>
</evidence>
<dbReference type="SUPFAM" id="SSF50129">
    <property type="entry name" value="GroES-like"/>
    <property type="match status" value="1"/>
</dbReference>
<sequence length="346" mass="35468">MLGAVYRGAHHVELCTDLAMPTVAEPGDAVVRVTRSAICGTDLHPYRGELPDFAAGTVLGHEFTGVVVEAGVAASVKPGQRVVGSDIVACGRCPMCIRGWHYQCADVTLFGYSTVVGRSLGGAQAEYVLVPHADVVLAEIPDDLTDEQALFTGDVLATGYQATLAAGMAPGDTVVVVGGGAVGLTAGLCLRVTGAGAIVIAELAAERRQAAAQLGFLSSHPDELPGLVAQLTRGAGAPVVVEAVGTDAALGLALSVAGPQATVVSVGAHHGVAFPFPTGAAFARELTVKFVVGNPIRVRDTLFRLIASGRLDPTAVVSHRLPLTDVVNGYDLFDRQEATKVVLVHG</sequence>
<dbReference type="PROSITE" id="PS00059">
    <property type="entry name" value="ADH_ZINC"/>
    <property type="match status" value="1"/>
</dbReference>
<dbReference type="GO" id="GO:0016491">
    <property type="term" value="F:oxidoreductase activity"/>
    <property type="evidence" value="ECO:0007669"/>
    <property type="project" value="UniProtKB-KW"/>
</dbReference>
<dbReference type="InterPro" id="IPR002328">
    <property type="entry name" value="ADH_Zn_CS"/>
</dbReference>
<evidence type="ECO:0000256" key="5">
    <source>
        <dbReference type="RuleBase" id="RU361277"/>
    </source>
</evidence>
<dbReference type="SUPFAM" id="SSF51735">
    <property type="entry name" value="NAD(P)-binding Rossmann-fold domains"/>
    <property type="match status" value="1"/>
</dbReference>
<keyword evidence="9" id="KW-1185">Reference proteome</keyword>
<dbReference type="EMBL" id="SLWS01000002">
    <property type="protein sequence ID" value="TCO61902.1"/>
    <property type="molecule type" value="Genomic_DNA"/>
</dbReference>
<dbReference type="InterPro" id="IPR011032">
    <property type="entry name" value="GroES-like_sf"/>
</dbReference>
<reference evidence="8 9" key="1">
    <citation type="submission" date="2019-03" db="EMBL/GenBank/DDBJ databases">
        <title>Genomic Encyclopedia of Type Strains, Phase IV (KMG-IV): sequencing the most valuable type-strain genomes for metagenomic binning, comparative biology and taxonomic classification.</title>
        <authorList>
            <person name="Goeker M."/>
        </authorList>
    </citation>
    <scope>NUCLEOTIDE SEQUENCE [LARGE SCALE GENOMIC DNA]</scope>
    <source>
        <strain evidence="8 9">DSM 45934</strain>
    </source>
</reference>